<gene>
    <name evidence="2" type="ORF">CAter282_2416</name>
</gene>
<sequence>MSNRNQKMSRYVGISLLTFSCFVFIPAAGAGQPLATTYPNGEIYNYPIRSIISFASSVDVIGSKLAQSLSSSVFQGESLDEKTLGSSFGGRHNTTLTYLDGATILSNVNSLKRSKILLDAGVPLLIRVDRNQLEVGKQVAALFGVSIRSGYMLLSKDGPAKLTVFNLQAPDNTAIPNGLMQALGAVKQKNVLPSLRANIRALETDQVGIPKVTLNLNSADVTGQIVSIVNLDLIRSASRGNDKKFIVVKATPTVRSTRNGVVIGSAPNNNLWGAYLPHQYSISHEVSGTALTPILVSSDPPSDSRTEFTYTETKTHGFTIGGSFGAEGGGEHTDKWKYIAKTPFNINAGISYTNTKTLTNIFKDYSLLAAPAIGKIKWDLFIDPKLKFVLVERETAGLPTLNENRMTPMMRSASMETYSTWELPGNYEGLATLKIGGGYILDRREWWYDRSDVKRRYETDTFETLDDIILDFGSPYLTREMTVLIRSADGHGKCVGDQSGQAKLLSCSPADKSQLWGLDSESRYVNRLSGKCLTADVQSGELKTAACGIDNAQQWDWRADRIHSRYDRNWRLYSTADMLKVIPDSSMLFEDIPLNSFNRLNIPWASYPGAPSANDVMPNLNGPSPQISPDWIGKYHAADARQRWNIEILRDGI</sequence>
<dbReference type="PATRIC" id="fig|279058.17.peg.2637"/>
<evidence type="ECO:0000313" key="2">
    <source>
        <dbReference type="EMBL" id="AMP10162.1"/>
    </source>
</evidence>
<keyword evidence="1" id="KW-0732">Signal</keyword>
<dbReference type="SUPFAM" id="SSF50370">
    <property type="entry name" value="Ricin B-like lectins"/>
    <property type="match status" value="1"/>
</dbReference>
<reference evidence="2 3" key="1">
    <citation type="submission" date="2015-11" db="EMBL/GenBank/DDBJ databases">
        <title>Exploring the genomic traits of fungus-feeding bacterial genus Collimonas.</title>
        <authorList>
            <person name="Song C."/>
            <person name="Schmidt R."/>
            <person name="de Jager V."/>
            <person name="Krzyzanowska D."/>
            <person name="Jongedijk E."/>
            <person name="Cankar K."/>
            <person name="Beekwilder J."/>
            <person name="van Veen A."/>
            <person name="de Boer W."/>
            <person name="van Veen J.A."/>
            <person name="Garbeva P."/>
        </authorList>
    </citation>
    <scope>NUCLEOTIDE SEQUENCE [LARGE SCALE GENOMIC DNA]</scope>
    <source>
        <strain evidence="2 3">Ter282</strain>
    </source>
</reference>
<dbReference type="CDD" id="cd23423">
    <property type="entry name" value="beta-trefoil_Ricin_hemolysin"/>
    <property type="match status" value="1"/>
</dbReference>
<dbReference type="PROSITE" id="PS51257">
    <property type="entry name" value="PROKAR_LIPOPROTEIN"/>
    <property type="match status" value="1"/>
</dbReference>
<dbReference type="GO" id="GO:0030246">
    <property type="term" value="F:carbohydrate binding"/>
    <property type="evidence" value="ECO:0007669"/>
    <property type="project" value="UniProtKB-KW"/>
</dbReference>
<protein>
    <submittedName>
        <fullName evidence="2">Ricin-type beta-trefoil lectin domain protein</fullName>
    </submittedName>
</protein>
<name>A0A127PRM2_9BURK</name>
<evidence type="ECO:0000256" key="1">
    <source>
        <dbReference type="SAM" id="SignalP"/>
    </source>
</evidence>
<dbReference type="EMBL" id="CP013235">
    <property type="protein sequence ID" value="AMP10162.1"/>
    <property type="molecule type" value="Genomic_DNA"/>
</dbReference>
<dbReference type="AlphaFoldDB" id="A0A127PRM2"/>
<dbReference type="InterPro" id="IPR035992">
    <property type="entry name" value="Ricin_B-like_lectins"/>
</dbReference>
<keyword evidence="2" id="KW-0430">Lectin</keyword>
<organism evidence="2 3">
    <name type="scientific">Collimonas arenae</name>
    <dbReference type="NCBI Taxonomy" id="279058"/>
    <lineage>
        <taxon>Bacteria</taxon>
        <taxon>Pseudomonadati</taxon>
        <taxon>Pseudomonadota</taxon>
        <taxon>Betaproteobacteria</taxon>
        <taxon>Burkholderiales</taxon>
        <taxon>Oxalobacteraceae</taxon>
        <taxon>Collimonas</taxon>
    </lineage>
</organism>
<keyword evidence="3" id="KW-1185">Reference proteome</keyword>
<evidence type="ECO:0000313" key="3">
    <source>
        <dbReference type="Proteomes" id="UP000071778"/>
    </source>
</evidence>
<dbReference type="Gene3D" id="2.70.240.20">
    <property type="entry name" value="Leukocidin/Hemolysin toxin, cytolysin domain"/>
    <property type="match status" value="1"/>
</dbReference>
<dbReference type="RefSeq" id="WP_061533501.1">
    <property type="nucleotide sequence ID" value="NZ_CP013233.1"/>
</dbReference>
<dbReference type="Proteomes" id="UP000071778">
    <property type="component" value="Chromosome"/>
</dbReference>
<feature type="chain" id="PRO_5007277185" evidence="1">
    <location>
        <begin position="31"/>
        <end position="653"/>
    </location>
</feature>
<feature type="signal peptide" evidence="1">
    <location>
        <begin position="1"/>
        <end position="30"/>
    </location>
</feature>
<dbReference type="PROSITE" id="PS50231">
    <property type="entry name" value="RICIN_B_LECTIN"/>
    <property type="match status" value="1"/>
</dbReference>
<accession>A0A127PRM2</accession>
<proteinExistence type="predicted"/>